<accession>A0A8D5FLJ0</accession>
<protein>
    <recommendedName>
        <fullName evidence="1">Rieske domain-containing protein</fullName>
    </recommendedName>
</protein>
<dbReference type="CDD" id="cd03467">
    <property type="entry name" value="Rieske"/>
    <property type="match status" value="1"/>
</dbReference>
<dbReference type="EMBL" id="AP024086">
    <property type="protein sequence ID" value="BCL60434.1"/>
    <property type="molecule type" value="Genomic_DNA"/>
</dbReference>
<dbReference type="RefSeq" id="WP_228856558.1">
    <property type="nucleotide sequence ID" value="NZ_AP024086.1"/>
</dbReference>
<dbReference type="KEGG" id="dbk:DGMP_11270"/>
<name>A0A8D5FLJ0_9BACT</name>
<dbReference type="PROSITE" id="PS51296">
    <property type="entry name" value="RIESKE"/>
    <property type="match status" value="1"/>
</dbReference>
<feature type="domain" description="Rieske" evidence="1">
    <location>
        <begin position="38"/>
        <end position="128"/>
    </location>
</feature>
<organism evidence="2 3">
    <name type="scientific">Desulfomarina profundi</name>
    <dbReference type="NCBI Taxonomy" id="2772557"/>
    <lineage>
        <taxon>Bacteria</taxon>
        <taxon>Pseudomonadati</taxon>
        <taxon>Thermodesulfobacteriota</taxon>
        <taxon>Desulfobulbia</taxon>
        <taxon>Desulfobulbales</taxon>
        <taxon>Desulfobulbaceae</taxon>
        <taxon>Desulfomarina</taxon>
    </lineage>
</organism>
<dbReference type="Pfam" id="PF00355">
    <property type="entry name" value="Rieske"/>
    <property type="match status" value="1"/>
</dbReference>
<dbReference type="PANTHER" id="PTHR10134">
    <property type="entry name" value="CYTOCHROME B-C1 COMPLEX SUBUNIT RIESKE, MITOCHONDRIAL"/>
    <property type="match status" value="1"/>
</dbReference>
<dbReference type="InterPro" id="IPR014349">
    <property type="entry name" value="Rieske_Fe-S_prot"/>
</dbReference>
<evidence type="ECO:0000259" key="1">
    <source>
        <dbReference type="PROSITE" id="PS51296"/>
    </source>
</evidence>
<reference evidence="2" key="1">
    <citation type="submission" date="2020-09" db="EMBL/GenBank/DDBJ databases">
        <title>Desulfogranum mesoprofundum gen. nov., sp. nov., a novel mesophilic, sulfate-reducing chemolithoautotroph isolated from a deep-sea hydrothermal vent chimney in the Suiyo Seamount.</title>
        <authorList>
            <person name="Hashimoto Y."/>
            <person name="Nakagawa S."/>
        </authorList>
    </citation>
    <scope>NUCLEOTIDE SEQUENCE</scope>
    <source>
        <strain evidence="2">KT2</strain>
    </source>
</reference>
<evidence type="ECO:0000313" key="2">
    <source>
        <dbReference type="EMBL" id="BCL60434.1"/>
    </source>
</evidence>
<evidence type="ECO:0000313" key="3">
    <source>
        <dbReference type="Proteomes" id="UP000826725"/>
    </source>
</evidence>
<sequence length="132" mass="15096">MGIKFQKKRRNIILQLLSTALLYPILKFAGYTVPKKPNYVKIGTPLPADGVLVTRDFILFDKDGSCWALSRKCTHLGCRLHYKDAEDILECPCHQSRFYARTGAVLHGPARKPLKQFPVEKRENSPYYIVTT</sequence>
<gene>
    <name evidence="2" type="ORF">DGMP_11270</name>
</gene>
<keyword evidence="3" id="KW-1185">Reference proteome</keyword>
<dbReference type="GO" id="GO:0051537">
    <property type="term" value="F:2 iron, 2 sulfur cluster binding"/>
    <property type="evidence" value="ECO:0007669"/>
    <property type="project" value="InterPro"/>
</dbReference>
<dbReference type="InterPro" id="IPR017941">
    <property type="entry name" value="Rieske_2Fe-2S"/>
</dbReference>
<proteinExistence type="predicted"/>
<dbReference type="Proteomes" id="UP000826725">
    <property type="component" value="Chromosome"/>
</dbReference>
<dbReference type="AlphaFoldDB" id="A0A8D5FLJ0"/>